<dbReference type="SUPFAM" id="SSF48264">
    <property type="entry name" value="Cytochrome P450"/>
    <property type="match status" value="1"/>
</dbReference>
<organism evidence="9 10">
    <name type="scientific">Mortierella isabellina</name>
    <name type="common">Filamentous fungus</name>
    <name type="synonym">Umbelopsis isabellina</name>
    <dbReference type="NCBI Taxonomy" id="91625"/>
    <lineage>
        <taxon>Eukaryota</taxon>
        <taxon>Fungi</taxon>
        <taxon>Fungi incertae sedis</taxon>
        <taxon>Mucoromycota</taxon>
        <taxon>Mucoromycotina</taxon>
        <taxon>Umbelopsidomycetes</taxon>
        <taxon>Umbelopsidales</taxon>
        <taxon>Umbelopsidaceae</taxon>
        <taxon>Umbelopsis</taxon>
    </lineage>
</organism>
<dbReference type="PANTHER" id="PTHR24291:SF50">
    <property type="entry name" value="BIFUNCTIONAL ALBAFLAVENONE MONOOXYGENASE_TERPENE SYNTHASE"/>
    <property type="match status" value="1"/>
</dbReference>
<keyword evidence="4 8" id="KW-0560">Oxidoreductase</keyword>
<dbReference type="Proteomes" id="UP000654370">
    <property type="component" value="Unassembled WGS sequence"/>
</dbReference>
<evidence type="ECO:0000256" key="8">
    <source>
        <dbReference type="RuleBase" id="RU000461"/>
    </source>
</evidence>
<dbReference type="PRINTS" id="PR00463">
    <property type="entry name" value="EP450I"/>
</dbReference>
<dbReference type="GO" id="GO:0005506">
    <property type="term" value="F:iron ion binding"/>
    <property type="evidence" value="ECO:0007669"/>
    <property type="project" value="InterPro"/>
</dbReference>
<dbReference type="InterPro" id="IPR036396">
    <property type="entry name" value="Cyt_P450_sf"/>
</dbReference>
<dbReference type="PRINTS" id="PR00385">
    <property type="entry name" value="P450"/>
</dbReference>
<evidence type="ECO:0000256" key="1">
    <source>
        <dbReference type="ARBA" id="ARBA00010617"/>
    </source>
</evidence>
<dbReference type="PANTHER" id="PTHR24291">
    <property type="entry name" value="CYTOCHROME P450 FAMILY 4"/>
    <property type="match status" value="1"/>
</dbReference>
<dbReference type="GO" id="GO:0004497">
    <property type="term" value="F:monooxygenase activity"/>
    <property type="evidence" value="ECO:0007669"/>
    <property type="project" value="UniProtKB-KW"/>
</dbReference>
<dbReference type="OrthoDB" id="1470350at2759"/>
<protein>
    <recommendedName>
        <fullName evidence="11">Cytochrome P450</fullName>
    </recommendedName>
</protein>
<dbReference type="PROSITE" id="PS00086">
    <property type="entry name" value="CYTOCHROME_P450"/>
    <property type="match status" value="1"/>
</dbReference>
<evidence type="ECO:0000313" key="9">
    <source>
        <dbReference type="EMBL" id="KAG2183362.1"/>
    </source>
</evidence>
<keyword evidence="5 7" id="KW-0408">Iron</keyword>
<evidence type="ECO:0000256" key="7">
    <source>
        <dbReference type="PIRSR" id="PIRSR602401-1"/>
    </source>
</evidence>
<evidence type="ECO:0000256" key="5">
    <source>
        <dbReference type="ARBA" id="ARBA00023004"/>
    </source>
</evidence>
<dbReference type="InterPro" id="IPR050196">
    <property type="entry name" value="Cytochrome_P450_Monoox"/>
</dbReference>
<reference evidence="9" key="1">
    <citation type="submission" date="2020-12" db="EMBL/GenBank/DDBJ databases">
        <title>Metabolic potential, ecology and presence of endohyphal bacteria is reflected in genomic diversity of Mucoromycotina.</title>
        <authorList>
            <person name="Muszewska A."/>
            <person name="Okrasinska A."/>
            <person name="Steczkiewicz K."/>
            <person name="Drgas O."/>
            <person name="Orlowska M."/>
            <person name="Perlinska-Lenart U."/>
            <person name="Aleksandrzak-Piekarczyk T."/>
            <person name="Szatraj K."/>
            <person name="Zielenkiewicz U."/>
            <person name="Pilsyk S."/>
            <person name="Malc E."/>
            <person name="Mieczkowski P."/>
            <person name="Kruszewska J.S."/>
            <person name="Biernat P."/>
            <person name="Pawlowska J."/>
        </authorList>
    </citation>
    <scope>NUCLEOTIDE SEQUENCE</scope>
    <source>
        <strain evidence="9">WA0000067209</strain>
    </source>
</reference>
<gene>
    <name evidence="9" type="ORF">INT43_006368</name>
</gene>
<keyword evidence="3 7" id="KW-0479">Metal-binding</keyword>
<dbReference type="AlphaFoldDB" id="A0A8H7PZW3"/>
<comment type="cofactor">
    <cofactor evidence="7">
        <name>heme</name>
        <dbReference type="ChEBI" id="CHEBI:30413"/>
    </cofactor>
</comment>
<dbReference type="Pfam" id="PF00067">
    <property type="entry name" value="p450"/>
    <property type="match status" value="1"/>
</dbReference>
<dbReference type="InterPro" id="IPR001128">
    <property type="entry name" value="Cyt_P450"/>
</dbReference>
<dbReference type="GO" id="GO:0016705">
    <property type="term" value="F:oxidoreductase activity, acting on paired donors, with incorporation or reduction of molecular oxygen"/>
    <property type="evidence" value="ECO:0007669"/>
    <property type="project" value="InterPro"/>
</dbReference>
<evidence type="ECO:0000256" key="4">
    <source>
        <dbReference type="ARBA" id="ARBA00023002"/>
    </source>
</evidence>
<dbReference type="InterPro" id="IPR017972">
    <property type="entry name" value="Cyt_P450_CS"/>
</dbReference>
<evidence type="ECO:0000313" key="10">
    <source>
        <dbReference type="Proteomes" id="UP000654370"/>
    </source>
</evidence>
<keyword evidence="6 8" id="KW-0503">Monooxygenase</keyword>
<keyword evidence="10" id="KW-1185">Reference proteome</keyword>
<feature type="binding site" description="axial binding residue" evidence="7">
    <location>
        <position position="512"/>
    </location>
    <ligand>
        <name>heme</name>
        <dbReference type="ChEBI" id="CHEBI:30413"/>
    </ligand>
    <ligandPart>
        <name>Fe</name>
        <dbReference type="ChEBI" id="CHEBI:18248"/>
    </ligandPart>
</feature>
<comment type="caution">
    <text evidence="9">The sequence shown here is derived from an EMBL/GenBank/DDBJ whole genome shotgun (WGS) entry which is preliminary data.</text>
</comment>
<name>A0A8H7PZW3_MORIS</name>
<proteinExistence type="inferred from homology"/>
<keyword evidence="2 7" id="KW-0349">Heme</keyword>
<sequence>MISLAIKNLSAELNRKIDRFSALYFQHSLPYVARCKATYIVAVVVTFVGYQFFNFSHIPRKLRHIPAVPFWPYMRSVISGTTSEARREMIYSVVSKSPSGVYLKPSRRGWSVGIVGPQAMRAVFLRKGMYTALDHTIASPDSIPHYYYYYFIDDFLKSRALATDKRLLSVRLIGNQNIFSLNGSPWKKHRMIANPAFHRHMPVRLFGNLCEKMMDKFESEGDGLSHVNVPALMQSNVGLRFTLDVIGQAGFGYDFESLQNPDNEKVHIYNSIMDGLKDPIYFFFPFLDKYFLWAFRGRRQQHLNCDTLHQLFNSVIDNKRRVLVEQKERNEDPEKDLLTLMLEAGEDDPSQALSVEELRENLTIFFIAGHDTTSSALSFALYLLAVNPDIQEKARREVIEVIGDGADIVYPTETEISQLKYVYMIIKETLRLCPPVESAGFRLPEEDTELAGTVIPKGVRLQADIFLAQHNPAVWKNPEEFRPERFAPRGEYEENTKIGLAWAPFGSGARQCIGMNFSLAEQRVVLAMLLRKFTWSLPENSIHKDHLVFAPGMGLLSAKDLYLNFSKRF</sequence>
<accession>A0A8H7PZW3</accession>
<dbReference type="Gene3D" id="1.10.630.10">
    <property type="entry name" value="Cytochrome P450"/>
    <property type="match status" value="1"/>
</dbReference>
<dbReference type="InterPro" id="IPR002401">
    <property type="entry name" value="Cyt_P450_E_grp-I"/>
</dbReference>
<evidence type="ECO:0000256" key="3">
    <source>
        <dbReference type="ARBA" id="ARBA00022723"/>
    </source>
</evidence>
<comment type="similarity">
    <text evidence="1 8">Belongs to the cytochrome P450 family.</text>
</comment>
<evidence type="ECO:0000256" key="6">
    <source>
        <dbReference type="ARBA" id="ARBA00023033"/>
    </source>
</evidence>
<dbReference type="EMBL" id="JAEPQZ010000003">
    <property type="protein sequence ID" value="KAG2183362.1"/>
    <property type="molecule type" value="Genomic_DNA"/>
</dbReference>
<evidence type="ECO:0000256" key="2">
    <source>
        <dbReference type="ARBA" id="ARBA00022617"/>
    </source>
</evidence>
<dbReference type="GO" id="GO:0020037">
    <property type="term" value="F:heme binding"/>
    <property type="evidence" value="ECO:0007669"/>
    <property type="project" value="InterPro"/>
</dbReference>
<evidence type="ECO:0008006" key="11">
    <source>
        <dbReference type="Google" id="ProtNLM"/>
    </source>
</evidence>